<protein>
    <recommendedName>
        <fullName evidence="4">2-amino-4-hydroxy-6-hydroxymethyldihydropteridine pyrophosphokinase</fullName>
        <ecNumber evidence="3">2.7.6.3</ecNumber>
    </recommendedName>
    <alternativeName>
        <fullName evidence="11">6-hydroxymethyl-7,8-dihydropterin pyrophosphokinase</fullName>
    </alternativeName>
    <alternativeName>
        <fullName evidence="12">7,8-dihydro-6-hydroxymethylpterin-pyrophosphokinase</fullName>
    </alternativeName>
</protein>
<dbReference type="UniPathway" id="UPA00077">
    <property type="reaction ID" value="UER00155"/>
</dbReference>
<evidence type="ECO:0000313" key="15">
    <source>
        <dbReference type="EMBL" id="QDT76135.1"/>
    </source>
</evidence>
<evidence type="ECO:0000256" key="10">
    <source>
        <dbReference type="ARBA" id="ARBA00029409"/>
    </source>
</evidence>
<dbReference type="Proteomes" id="UP000317909">
    <property type="component" value="Chromosome"/>
</dbReference>
<evidence type="ECO:0000256" key="3">
    <source>
        <dbReference type="ARBA" id="ARBA00013253"/>
    </source>
</evidence>
<dbReference type="Gene3D" id="3.30.70.560">
    <property type="entry name" value="7,8-Dihydro-6-hydroxymethylpterin-pyrophosphokinase HPPK"/>
    <property type="match status" value="1"/>
</dbReference>
<feature type="region of interest" description="Disordered" evidence="13">
    <location>
        <begin position="112"/>
        <end position="135"/>
    </location>
</feature>
<keyword evidence="7 15" id="KW-0418">Kinase</keyword>
<evidence type="ECO:0000256" key="7">
    <source>
        <dbReference type="ARBA" id="ARBA00022777"/>
    </source>
</evidence>
<evidence type="ECO:0000256" key="5">
    <source>
        <dbReference type="ARBA" id="ARBA00022679"/>
    </source>
</evidence>
<evidence type="ECO:0000256" key="9">
    <source>
        <dbReference type="ARBA" id="ARBA00022909"/>
    </source>
</evidence>
<organism evidence="15 16">
    <name type="scientific">Lacipirellula limnantheis</name>
    <dbReference type="NCBI Taxonomy" id="2528024"/>
    <lineage>
        <taxon>Bacteria</taxon>
        <taxon>Pseudomonadati</taxon>
        <taxon>Planctomycetota</taxon>
        <taxon>Planctomycetia</taxon>
        <taxon>Pirellulales</taxon>
        <taxon>Lacipirellulaceae</taxon>
        <taxon>Lacipirellula</taxon>
    </lineage>
</organism>
<dbReference type="SUPFAM" id="SSF55083">
    <property type="entry name" value="6-hydroxymethyl-7,8-dihydropterin pyrophosphokinase, HPPK"/>
    <property type="match status" value="1"/>
</dbReference>
<proteinExistence type="inferred from homology"/>
<feature type="domain" description="7,8-dihydro-6-hydroxymethylpterin-pyrophosphokinase" evidence="14">
    <location>
        <begin position="89"/>
        <end position="100"/>
    </location>
</feature>
<dbReference type="PROSITE" id="PS00794">
    <property type="entry name" value="HPPK"/>
    <property type="match status" value="1"/>
</dbReference>
<dbReference type="GO" id="GO:0003848">
    <property type="term" value="F:2-amino-4-hydroxy-6-hydroxymethyldihydropteridine diphosphokinase activity"/>
    <property type="evidence" value="ECO:0007669"/>
    <property type="project" value="UniProtKB-EC"/>
</dbReference>
<name>A0A517U674_9BACT</name>
<sequence>MAHALVALGSNLGARTERLDDALAELARLPNSRLIRRGGWVETPPIGGPKGQGSFLNGAALMSTALTPRQMLAELQRIEMQLGRVRGQRWAARALDLDLLLFDQIVIEQRHGSPGRRPGVATHPAPPRSASLSGEAAGCHADDAIDDLIVPHPRMAFRRFVLEPAAAVAPWMVHPTSGWTVQALCEQLVHGDDLVAVIGDAPEEAAVWVERLRQRFAGDPEIVAWGDYRVKTSYPGFPRPKLILAFSSDRWVNLTAFHAAGPSRRMPNLPTSGPIAWIPSTDAAEAMVEAAAAVQAVWPELASAASPSD</sequence>
<comment type="pathway">
    <text evidence="1">Cofactor biosynthesis; tetrahydrofolate biosynthesis; 2-amino-4-hydroxy-6-hydroxymethyl-7,8-dihydropteridine diphosphate from 7,8-dihydroneopterin triphosphate: step 4/4.</text>
</comment>
<dbReference type="PANTHER" id="PTHR43071:SF1">
    <property type="entry name" value="2-AMINO-4-HYDROXY-6-HYDROXYMETHYLDIHYDROPTERIDINE PYROPHOSPHOKINASE"/>
    <property type="match status" value="1"/>
</dbReference>
<dbReference type="CDD" id="cd00483">
    <property type="entry name" value="HPPK"/>
    <property type="match status" value="1"/>
</dbReference>
<evidence type="ECO:0000313" key="16">
    <source>
        <dbReference type="Proteomes" id="UP000317909"/>
    </source>
</evidence>
<dbReference type="GO" id="GO:0016301">
    <property type="term" value="F:kinase activity"/>
    <property type="evidence" value="ECO:0007669"/>
    <property type="project" value="UniProtKB-KW"/>
</dbReference>
<evidence type="ECO:0000256" key="11">
    <source>
        <dbReference type="ARBA" id="ARBA00029766"/>
    </source>
</evidence>
<keyword evidence="16" id="KW-1185">Reference proteome</keyword>
<dbReference type="InterPro" id="IPR035907">
    <property type="entry name" value="Hppk_sf"/>
</dbReference>
<dbReference type="AlphaFoldDB" id="A0A517U674"/>
<keyword evidence="8" id="KW-0067">ATP-binding</keyword>
<evidence type="ECO:0000256" key="8">
    <source>
        <dbReference type="ARBA" id="ARBA00022840"/>
    </source>
</evidence>
<dbReference type="PANTHER" id="PTHR43071">
    <property type="entry name" value="2-AMINO-4-HYDROXY-6-HYDROXYMETHYLDIHYDROPTERIDINE PYROPHOSPHOKINASE"/>
    <property type="match status" value="1"/>
</dbReference>
<dbReference type="GO" id="GO:0046654">
    <property type="term" value="P:tetrahydrofolate biosynthetic process"/>
    <property type="evidence" value="ECO:0007669"/>
    <property type="project" value="UniProtKB-UniPathway"/>
</dbReference>
<evidence type="ECO:0000256" key="2">
    <source>
        <dbReference type="ARBA" id="ARBA00005810"/>
    </source>
</evidence>
<evidence type="ECO:0000256" key="12">
    <source>
        <dbReference type="ARBA" id="ARBA00033413"/>
    </source>
</evidence>
<comment type="function">
    <text evidence="10">Catalyzes the transfer of pyrophosphate from adenosine triphosphate (ATP) to 6-hydroxymethyl-7,8-dihydropterin, an enzymatic step in folate biosynthesis pathway.</text>
</comment>
<evidence type="ECO:0000256" key="4">
    <source>
        <dbReference type="ARBA" id="ARBA00016218"/>
    </source>
</evidence>
<keyword evidence="6" id="KW-0547">Nucleotide-binding</keyword>
<evidence type="ECO:0000256" key="6">
    <source>
        <dbReference type="ARBA" id="ARBA00022741"/>
    </source>
</evidence>
<dbReference type="InterPro" id="IPR000550">
    <property type="entry name" value="Hppk"/>
</dbReference>
<keyword evidence="9" id="KW-0289">Folate biosynthesis</keyword>
<dbReference type="RefSeq" id="WP_145435881.1">
    <property type="nucleotide sequence ID" value="NZ_CP036339.1"/>
</dbReference>
<dbReference type="GO" id="GO:0046656">
    <property type="term" value="P:folic acid biosynthetic process"/>
    <property type="evidence" value="ECO:0007669"/>
    <property type="project" value="UniProtKB-KW"/>
</dbReference>
<dbReference type="EC" id="2.7.6.3" evidence="3"/>
<dbReference type="GO" id="GO:0005524">
    <property type="term" value="F:ATP binding"/>
    <property type="evidence" value="ECO:0007669"/>
    <property type="project" value="UniProtKB-KW"/>
</dbReference>
<keyword evidence="5 15" id="KW-0808">Transferase</keyword>
<accession>A0A517U674</accession>
<reference evidence="15 16" key="1">
    <citation type="submission" date="2019-02" db="EMBL/GenBank/DDBJ databases">
        <title>Deep-cultivation of Planctomycetes and their phenomic and genomic characterization uncovers novel biology.</title>
        <authorList>
            <person name="Wiegand S."/>
            <person name="Jogler M."/>
            <person name="Boedeker C."/>
            <person name="Pinto D."/>
            <person name="Vollmers J."/>
            <person name="Rivas-Marin E."/>
            <person name="Kohn T."/>
            <person name="Peeters S.H."/>
            <person name="Heuer A."/>
            <person name="Rast P."/>
            <person name="Oberbeckmann S."/>
            <person name="Bunk B."/>
            <person name="Jeske O."/>
            <person name="Meyerdierks A."/>
            <person name="Storesund J.E."/>
            <person name="Kallscheuer N."/>
            <person name="Luecker S."/>
            <person name="Lage O.M."/>
            <person name="Pohl T."/>
            <person name="Merkel B.J."/>
            <person name="Hornburger P."/>
            <person name="Mueller R.-W."/>
            <person name="Bruemmer F."/>
            <person name="Labrenz M."/>
            <person name="Spormann A.M."/>
            <person name="Op den Camp H."/>
            <person name="Overmann J."/>
            <person name="Amann R."/>
            <person name="Jetten M.S.M."/>
            <person name="Mascher T."/>
            <person name="Medema M.H."/>
            <person name="Devos D.P."/>
            <person name="Kaster A.-K."/>
            <person name="Ovreas L."/>
            <person name="Rohde M."/>
            <person name="Galperin M.Y."/>
            <person name="Jogler C."/>
        </authorList>
    </citation>
    <scope>NUCLEOTIDE SEQUENCE [LARGE SCALE GENOMIC DNA]</scope>
    <source>
        <strain evidence="15 16">I41</strain>
    </source>
</reference>
<gene>
    <name evidence="15" type="primary">folK</name>
    <name evidence="15" type="ORF">I41_53800</name>
</gene>
<dbReference type="KEGG" id="llh:I41_53800"/>
<comment type="similarity">
    <text evidence="2">Belongs to the HPPK family.</text>
</comment>
<evidence type="ECO:0000256" key="13">
    <source>
        <dbReference type="SAM" id="MobiDB-lite"/>
    </source>
</evidence>
<dbReference type="Pfam" id="PF01288">
    <property type="entry name" value="HPPK"/>
    <property type="match status" value="1"/>
</dbReference>
<dbReference type="EMBL" id="CP036339">
    <property type="protein sequence ID" value="QDT76135.1"/>
    <property type="molecule type" value="Genomic_DNA"/>
</dbReference>
<dbReference type="OrthoDB" id="9808041at2"/>
<dbReference type="NCBIfam" id="TIGR01498">
    <property type="entry name" value="folK"/>
    <property type="match status" value="1"/>
</dbReference>
<evidence type="ECO:0000259" key="14">
    <source>
        <dbReference type="PROSITE" id="PS00794"/>
    </source>
</evidence>
<evidence type="ECO:0000256" key="1">
    <source>
        <dbReference type="ARBA" id="ARBA00005051"/>
    </source>
</evidence>